<dbReference type="Gene3D" id="3.30.420.10">
    <property type="entry name" value="Ribonuclease H-like superfamily/Ribonuclease H"/>
    <property type="match status" value="1"/>
</dbReference>
<name>A0ABU6TNW2_9FABA</name>
<organism evidence="2 3">
    <name type="scientific">Stylosanthes scabra</name>
    <dbReference type="NCBI Taxonomy" id="79078"/>
    <lineage>
        <taxon>Eukaryota</taxon>
        <taxon>Viridiplantae</taxon>
        <taxon>Streptophyta</taxon>
        <taxon>Embryophyta</taxon>
        <taxon>Tracheophyta</taxon>
        <taxon>Spermatophyta</taxon>
        <taxon>Magnoliopsida</taxon>
        <taxon>eudicotyledons</taxon>
        <taxon>Gunneridae</taxon>
        <taxon>Pentapetalae</taxon>
        <taxon>rosids</taxon>
        <taxon>fabids</taxon>
        <taxon>Fabales</taxon>
        <taxon>Fabaceae</taxon>
        <taxon>Papilionoideae</taxon>
        <taxon>50 kb inversion clade</taxon>
        <taxon>dalbergioids sensu lato</taxon>
        <taxon>Dalbergieae</taxon>
        <taxon>Pterocarpus clade</taxon>
        <taxon>Stylosanthes</taxon>
    </lineage>
</organism>
<dbReference type="InterPro" id="IPR036397">
    <property type="entry name" value="RNaseH_sf"/>
</dbReference>
<accession>A0ABU6TNW2</accession>
<dbReference type="InterPro" id="IPR012337">
    <property type="entry name" value="RNaseH-like_sf"/>
</dbReference>
<evidence type="ECO:0000313" key="2">
    <source>
        <dbReference type="EMBL" id="MED6149633.1"/>
    </source>
</evidence>
<sequence length="126" mass="14143">MRTGKGAARLEVSLVEDPQYGGGLSSRVFSYLTFCTFFKNIASDLTGPSSLDEELRDEIDLTIRLYSEAAGRWLKHTRVPKMKISAGTVVNTQICHPKNNDFYMCAQDGMIGTTRPIHYQVLHDEI</sequence>
<keyword evidence="3" id="KW-1185">Reference proteome</keyword>
<comment type="caution">
    <text evidence="2">The sequence shown here is derived from an EMBL/GenBank/DDBJ whole genome shotgun (WGS) entry which is preliminary data.</text>
</comment>
<feature type="non-terminal residue" evidence="2">
    <location>
        <position position="126"/>
    </location>
</feature>
<dbReference type="EMBL" id="JASCZI010091249">
    <property type="protein sequence ID" value="MED6149633.1"/>
    <property type="molecule type" value="Genomic_DNA"/>
</dbReference>
<evidence type="ECO:0000259" key="1">
    <source>
        <dbReference type="Pfam" id="PF02171"/>
    </source>
</evidence>
<dbReference type="Pfam" id="PF02171">
    <property type="entry name" value="Piwi"/>
    <property type="match status" value="1"/>
</dbReference>
<proteinExistence type="predicted"/>
<dbReference type="Proteomes" id="UP001341840">
    <property type="component" value="Unassembled WGS sequence"/>
</dbReference>
<feature type="domain" description="Piwi" evidence="1">
    <location>
        <begin position="80"/>
        <end position="126"/>
    </location>
</feature>
<dbReference type="InterPro" id="IPR003165">
    <property type="entry name" value="Piwi"/>
</dbReference>
<protein>
    <recommendedName>
        <fullName evidence="1">Piwi domain-containing protein</fullName>
    </recommendedName>
</protein>
<evidence type="ECO:0000313" key="3">
    <source>
        <dbReference type="Proteomes" id="UP001341840"/>
    </source>
</evidence>
<reference evidence="2 3" key="1">
    <citation type="journal article" date="2023" name="Plants (Basel)">
        <title>Bridging the Gap: Combining Genomics and Transcriptomics Approaches to Understand Stylosanthes scabra, an Orphan Legume from the Brazilian Caatinga.</title>
        <authorList>
            <person name="Ferreira-Neto J.R.C."/>
            <person name="da Silva M.D."/>
            <person name="Binneck E."/>
            <person name="de Melo N.F."/>
            <person name="da Silva R.H."/>
            <person name="de Melo A.L.T.M."/>
            <person name="Pandolfi V."/>
            <person name="Bustamante F.O."/>
            <person name="Brasileiro-Vidal A.C."/>
            <person name="Benko-Iseppon A.M."/>
        </authorList>
    </citation>
    <scope>NUCLEOTIDE SEQUENCE [LARGE SCALE GENOMIC DNA]</scope>
    <source>
        <tissue evidence="2">Leaves</tissue>
    </source>
</reference>
<dbReference type="SUPFAM" id="SSF53098">
    <property type="entry name" value="Ribonuclease H-like"/>
    <property type="match status" value="1"/>
</dbReference>
<dbReference type="PANTHER" id="PTHR22891">
    <property type="entry name" value="EUKARYOTIC TRANSLATION INITIATION FACTOR 2C"/>
    <property type="match status" value="1"/>
</dbReference>
<gene>
    <name evidence="2" type="ORF">PIB30_064447</name>
</gene>